<protein>
    <submittedName>
        <fullName evidence="1">Carboxypeptidase Y</fullName>
    </submittedName>
</protein>
<dbReference type="InterPro" id="IPR040249">
    <property type="entry name" value="Ricin_B-like_lectin_EULS3-like"/>
</dbReference>
<comment type="caution">
    <text evidence="1">The sequence shown here is derived from an EMBL/GenBank/DDBJ whole genome shotgun (WGS) entry which is preliminary data.</text>
</comment>
<evidence type="ECO:0000313" key="1">
    <source>
        <dbReference type="EMBL" id="KAF5749563.1"/>
    </source>
</evidence>
<dbReference type="InParanoid" id="A0A7J7DTD9"/>
<dbReference type="PANTHER" id="PTHR31257:SF2">
    <property type="entry name" value="RICIN B-LIKE LECTIN EULS3"/>
    <property type="match status" value="1"/>
</dbReference>
<keyword evidence="2" id="KW-1185">Reference proteome</keyword>
<organism evidence="1 2">
    <name type="scientific">Tripterygium wilfordii</name>
    <name type="common">Thunder God vine</name>
    <dbReference type="NCBI Taxonomy" id="458696"/>
    <lineage>
        <taxon>Eukaryota</taxon>
        <taxon>Viridiplantae</taxon>
        <taxon>Streptophyta</taxon>
        <taxon>Embryophyta</taxon>
        <taxon>Tracheophyta</taxon>
        <taxon>Spermatophyta</taxon>
        <taxon>Magnoliopsida</taxon>
        <taxon>eudicotyledons</taxon>
        <taxon>Gunneridae</taxon>
        <taxon>Pentapetalae</taxon>
        <taxon>rosids</taxon>
        <taxon>fabids</taxon>
        <taxon>Celastrales</taxon>
        <taxon>Celastraceae</taxon>
        <taxon>Tripterygium</taxon>
    </lineage>
</organism>
<keyword evidence="1" id="KW-0378">Hydrolase</keyword>
<dbReference type="GO" id="GO:0004180">
    <property type="term" value="F:carboxypeptidase activity"/>
    <property type="evidence" value="ECO:0007669"/>
    <property type="project" value="UniProtKB-KW"/>
</dbReference>
<reference evidence="1 2" key="1">
    <citation type="journal article" date="2020" name="Nat. Commun.">
        <title>Genome of Tripterygium wilfordii and identification of cytochrome P450 involved in triptolide biosynthesis.</title>
        <authorList>
            <person name="Tu L."/>
            <person name="Su P."/>
            <person name="Zhang Z."/>
            <person name="Gao L."/>
            <person name="Wang J."/>
            <person name="Hu T."/>
            <person name="Zhou J."/>
            <person name="Zhang Y."/>
            <person name="Zhao Y."/>
            <person name="Liu Y."/>
            <person name="Song Y."/>
            <person name="Tong Y."/>
            <person name="Lu Y."/>
            <person name="Yang J."/>
            <person name="Xu C."/>
            <person name="Jia M."/>
            <person name="Peters R.J."/>
            <person name="Huang L."/>
            <person name="Gao W."/>
        </authorList>
    </citation>
    <scope>NUCLEOTIDE SEQUENCE [LARGE SCALE GENOMIC DNA]</scope>
    <source>
        <strain evidence="2">cv. XIE 37</strain>
        <tissue evidence="1">Leaf</tissue>
    </source>
</reference>
<evidence type="ECO:0000313" key="2">
    <source>
        <dbReference type="Proteomes" id="UP000593562"/>
    </source>
</evidence>
<keyword evidence="1" id="KW-0645">Protease</keyword>
<dbReference type="EMBL" id="JAAARO010000004">
    <property type="protein sequence ID" value="KAF5749563.1"/>
    <property type="molecule type" value="Genomic_DNA"/>
</dbReference>
<dbReference type="Proteomes" id="UP000593562">
    <property type="component" value="Unassembled WGS sequence"/>
</dbReference>
<dbReference type="AlphaFoldDB" id="A0A7J7DTD9"/>
<name>A0A7J7DTD9_TRIWF</name>
<accession>A0A7J7DTD9</accession>
<dbReference type="SUPFAM" id="SSF50370">
    <property type="entry name" value="Ricin B-like lectins"/>
    <property type="match status" value="1"/>
</dbReference>
<dbReference type="PANTHER" id="PTHR31257">
    <property type="entry name" value="RICIN B-LIKE LECTIN EULS3"/>
    <property type="match status" value="1"/>
</dbReference>
<sequence>MDDVKVICLKDPNYNLSIKDGRAVFARASSNECQHWCKHEEYAKGKVDKYGRKAFALVNNGTGQALKHYADGKHVELVDFDPSDLDESLLWTDGSSWGKGYSPIWMINNVNMNLQAKDGVVHSGSTVQIANWNGGGPNQLWKIVPY</sequence>
<gene>
    <name evidence="1" type="ORF">HS088_TW04G01533</name>
</gene>
<proteinExistence type="predicted"/>
<keyword evidence="1" id="KW-0121">Carboxypeptidase</keyword>
<dbReference type="Gene3D" id="2.80.10.50">
    <property type="match status" value="1"/>
</dbReference>
<dbReference type="OrthoDB" id="7769065at2759"/>
<dbReference type="InterPro" id="IPR035992">
    <property type="entry name" value="Ricin_B-like_lectins"/>
</dbReference>